<accession>A0A7G6T0X5</accession>
<sequence length="72" mass="7830">MSTRGINFLDRWMAEQLPETATDDPIVISDLADKAMRAADKAGIPTAEITEEVPSVFEVIAEAMDHREGGTP</sequence>
<gene>
    <name evidence="1" type="ORF">HB778_30560</name>
</gene>
<dbReference type="RefSeq" id="WP_183459302.1">
    <property type="nucleotide sequence ID" value="NZ_CP050296.1"/>
</dbReference>
<dbReference type="AlphaFoldDB" id="A0A7G6T0X5"/>
<proteinExistence type="predicted"/>
<organism evidence="1 2">
    <name type="scientific">Mesorhizobium huakuii</name>
    <dbReference type="NCBI Taxonomy" id="28104"/>
    <lineage>
        <taxon>Bacteria</taxon>
        <taxon>Pseudomonadati</taxon>
        <taxon>Pseudomonadota</taxon>
        <taxon>Alphaproteobacteria</taxon>
        <taxon>Hyphomicrobiales</taxon>
        <taxon>Phyllobacteriaceae</taxon>
        <taxon>Mesorhizobium</taxon>
    </lineage>
</organism>
<evidence type="ECO:0000313" key="1">
    <source>
        <dbReference type="EMBL" id="QND60407.1"/>
    </source>
</evidence>
<name>A0A7G6T0X5_9HYPH</name>
<dbReference type="Proteomes" id="UP000515465">
    <property type="component" value="Chromosome"/>
</dbReference>
<evidence type="ECO:0000313" key="2">
    <source>
        <dbReference type="Proteomes" id="UP000515465"/>
    </source>
</evidence>
<dbReference type="EMBL" id="CP050296">
    <property type="protein sequence ID" value="QND60407.1"/>
    <property type="molecule type" value="Genomic_DNA"/>
</dbReference>
<protein>
    <submittedName>
        <fullName evidence="1">DUF768 domain-containing protein</fullName>
    </submittedName>
</protein>
<reference evidence="2" key="1">
    <citation type="journal article" date="2020" name="Mol. Plant Microbe">
        <title>Rhizobial microsymbionts of the narrowly endemic Oxytropis species growing in Kamchatka are characterized by significant genetic diversity and possess a set of genes that are associated with T3SS and T6SS secretion systems and can affect the development of symbiosis.</title>
        <authorList>
            <person name="Safronova V."/>
            <person name="Guro P."/>
            <person name="Sazanova A."/>
            <person name="Kuznetsova I."/>
            <person name="Belimov A."/>
            <person name="Yakubov V."/>
            <person name="Chirak E."/>
            <person name="Afonin A."/>
            <person name="Gogolev Y."/>
            <person name="Andronov E."/>
            <person name="Tikhonovich I."/>
        </authorList>
    </citation>
    <scope>NUCLEOTIDE SEQUENCE [LARGE SCALE GENOMIC DNA]</scope>
    <source>
        <strain evidence="2">583</strain>
    </source>
</reference>